<dbReference type="EMBL" id="BAAAIE010000013">
    <property type="protein sequence ID" value="GAA0976488.1"/>
    <property type="molecule type" value="Genomic_DNA"/>
</dbReference>
<organism evidence="1 2">
    <name type="scientific">Streptomyces rhizosphaericus</name>
    <dbReference type="NCBI Taxonomy" id="114699"/>
    <lineage>
        <taxon>Bacteria</taxon>
        <taxon>Bacillati</taxon>
        <taxon>Actinomycetota</taxon>
        <taxon>Actinomycetes</taxon>
        <taxon>Kitasatosporales</taxon>
        <taxon>Streptomycetaceae</taxon>
        <taxon>Streptomyces</taxon>
        <taxon>Streptomyces violaceusniger group</taxon>
    </lineage>
</organism>
<name>A0ABP4CS27_9ACTN</name>
<evidence type="ECO:0000313" key="2">
    <source>
        <dbReference type="Proteomes" id="UP001500033"/>
    </source>
</evidence>
<protein>
    <submittedName>
        <fullName evidence="1">Uncharacterized protein</fullName>
    </submittedName>
</protein>
<reference evidence="2" key="1">
    <citation type="journal article" date="2019" name="Int. J. Syst. Evol. Microbiol.">
        <title>The Global Catalogue of Microorganisms (GCM) 10K type strain sequencing project: providing services to taxonomists for standard genome sequencing and annotation.</title>
        <authorList>
            <consortium name="The Broad Institute Genomics Platform"/>
            <consortium name="The Broad Institute Genome Sequencing Center for Infectious Disease"/>
            <person name="Wu L."/>
            <person name="Ma J."/>
        </authorList>
    </citation>
    <scope>NUCLEOTIDE SEQUENCE [LARGE SCALE GENOMIC DNA]</scope>
    <source>
        <strain evidence="2">JCM 11445</strain>
    </source>
</reference>
<accession>A0ABP4CS27</accession>
<proteinExistence type="predicted"/>
<sequence length="49" mass="5062">MVIRWARALTEVVVADPGLGRAAGGARVIRAGTGVRALGARGRRGRIGH</sequence>
<evidence type="ECO:0000313" key="1">
    <source>
        <dbReference type="EMBL" id="GAA0976488.1"/>
    </source>
</evidence>
<gene>
    <name evidence="1" type="ORF">GCM10009576_027030</name>
</gene>
<keyword evidence="2" id="KW-1185">Reference proteome</keyword>
<comment type="caution">
    <text evidence="1">The sequence shown here is derived from an EMBL/GenBank/DDBJ whole genome shotgun (WGS) entry which is preliminary data.</text>
</comment>
<dbReference type="Proteomes" id="UP001500033">
    <property type="component" value="Unassembled WGS sequence"/>
</dbReference>